<dbReference type="RefSeq" id="WP_106481393.1">
    <property type="nucleotide sequence ID" value="NZ_CP032819.1"/>
</dbReference>
<sequence length="530" mass="60499">MKNIIFSSILFIVSYFMIGCIDDKSKDFQFNMPNVIIGSDDNINFPVKKEKTYTPTIEWANTDSTNYDFLWTYNGREKLSTEKTLTHTFTEAGTFYLTFQMTDRTSKLTYGQDFKLTVSSEYFLGWLILAEDETDGHSALSFIHMQTYELYPDVYKTLYPNNPLGSKPYRIETHYTSKADEILIMQKGGDGLVELNGSNFKKVIRTEEEFIGGAYPYAGFNPIRVAYTHKGPELLLTDQGEIYDRINKKTTSMFQTASYSTIPFLHTSGSTSFTYFTFSGSTNFQLMFDNANKRWLAYHNTSTIPYAIPIFTKGYTDNSYPGVFDFCNGMDANIDLAYAETCNESSNKCYLVHVLKDNTTGKHYIQVPTLTFSTSNYRITVTKPEQKEFASGYGIDDKTQYCLLRGSNTSFTADPHLFFSVGKKVYFYRWSNDKIYLYKDFGTGENAPTGDLVSMHTNGNAVEMGFGFSDGHFYICNIKKDIIDKIARGDIDPLTDNQIEIQHYSGLGKIVHSVFKYGKSTNYLNARIEY</sequence>
<dbReference type="Pfam" id="PF16407">
    <property type="entry name" value="PKD_2"/>
    <property type="match status" value="1"/>
</dbReference>
<dbReference type="PROSITE" id="PS51257">
    <property type="entry name" value="PROKAR_LIPOPROTEIN"/>
    <property type="match status" value="1"/>
</dbReference>
<dbReference type="InterPro" id="IPR032183">
    <property type="entry name" value="PKD-like"/>
</dbReference>
<evidence type="ECO:0000313" key="3">
    <source>
        <dbReference type="Proteomes" id="UP000270673"/>
    </source>
</evidence>
<evidence type="ECO:0000313" key="2">
    <source>
        <dbReference type="EMBL" id="AZS30833.1"/>
    </source>
</evidence>
<dbReference type="Proteomes" id="UP000270673">
    <property type="component" value="Chromosome"/>
</dbReference>
<dbReference type="OrthoDB" id="1002465at2"/>
<dbReference type="InterPro" id="IPR035986">
    <property type="entry name" value="PKD_dom_sf"/>
</dbReference>
<organism evidence="2 3">
    <name type="scientific">Butyricimonas faecalis</name>
    <dbReference type="NCBI Taxonomy" id="2093856"/>
    <lineage>
        <taxon>Bacteria</taxon>
        <taxon>Pseudomonadati</taxon>
        <taxon>Bacteroidota</taxon>
        <taxon>Bacteroidia</taxon>
        <taxon>Bacteroidales</taxon>
        <taxon>Odoribacteraceae</taxon>
        <taxon>Butyricimonas</taxon>
    </lineage>
</organism>
<name>A0A3S9VWD7_9BACT</name>
<gene>
    <name evidence="2" type="ORF">D8S85_15625</name>
</gene>
<protein>
    <recommendedName>
        <fullName evidence="1">PKD domain-containing protein</fullName>
    </recommendedName>
</protein>
<evidence type="ECO:0000259" key="1">
    <source>
        <dbReference type="PROSITE" id="PS50093"/>
    </source>
</evidence>
<proteinExistence type="predicted"/>
<dbReference type="PROSITE" id="PS50093">
    <property type="entry name" value="PKD"/>
    <property type="match status" value="1"/>
</dbReference>
<feature type="domain" description="PKD" evidence="1">
    <location>
        <begin position="69"/>
        <end position="109"/>
    </location>
</feature>
<dbReference type="AlphaFoldDB" id="A0A3S9VWD7"/>
<dbReference type="KEGG" id="buy:D8S85_15625"/>
<dbReference type="EMBL" id="CP032819">
    <property type="protein sequence ID" value="AZS30833.1"/>
    <property type="molecule type" value="Genomic_DNA"/>
</dbReference>
<accession>A0A3S9VWD7</accession>
<keyword evidence="3" id="KW-1185">Reference proteome</keyword>
<reference evidence="2 3" key="1">
    <citation type="submission" date="2018-10" db="EMBL/GenBank/DDBJ databases">
        <title>Butyricimonas faecalis sp. nov., isolated from human faeces and emended description of the genus Butyricimonas.</title>
        <authorList>
            <person name="Le Roy T."/>
            <person name="Van der Smissen P."/>
            <person name="Paquot A."/>
            <person name="Delzenne N."/>
            <person name="Muccioli G."/>
            <person name="Collet J.-F."/>
            <person name="Cani P.D."/>
        </authorList>
    </citation>
    <scope>NUCLEOTIDE SEQUENCE [LARGE SCALE GENOMIC DNA]</scope>
    <source>
        <strain evidence="2 3">H184</strain>
    </source>
</reference>
<dbReference type="InterPro" id="IPR000601">
    <property type="entry name" value="PKD_dom"/>
</dbReference>
<dbReference type="SUPFAM" id="SSF49299">
    <property type="entry name" value="PKD domain"/>
    <property type="match status" value="1"/>
</dbReference>